<dbReference type="SUPFAM" id="SSF48695">
    <property type="entry name" value="Multiheme cytochromes"/>
    <property type="match status" value="1"/>
</dbReference>
<keyword evidence="1" id="KW-0732">Signal</keyword>
<dbReference type="Pfam" id="PF13435">
    <property type="entry name" value="Cytochrome_C554"/>
    <property type="match status" value="1"/>
</dbReference>
<sequence length="470" mass="51319">MRHLCASAVVVVLILGVLSPSLSVGQSSAPGQATSSAGSSTPQYMGVGSCSAPQCHGSVRPLTTSKAGVRQNEYTHWVSVEKHARAYEVLLKERSVIMAKNLKLPEPAEQSDRCLVCHAMHVPKELQGQKYQREDGVSCEACHGPAQVWLENHVGRDYKDLLKEGMYDTRNLAKRAEKCASCHIGDETRNVDHELIAAGHPDLVFELDTFTSILPPHWRVAQDEGGGKAWVVGQAVALRESLKRLARRTQQQAATTWPEFAEFECFACHHEVKNTKSTYYSRGAEKRLQPAGEWPASWREVRGYIGVAGLPPWNPARHFVFRQFVQATAPDVRAMLEQELHNVDSLMAKVGANNPAQIAAAANRAAQTVDALLGRIMDQKMEPNLAGTLLRNIAGDSAAIAGAGFRVAEQAVMALQTFAPLAQKDGKPLKGDAFMNDAIDKLLSAVGKPAAYNPQQFSTQMQAIHSFLTR</sequence>
<organism evidence="3 4">
    <name type="scientific">Tectimicrobiota bacterium</name>
    <dbReference type="NCBI Taxonomy" id="2528274"/>
    <lineage>
        <taxon>Bacteria</taxon>
        <taxon>Pseudomonadati</taxon>
        <taxon>Nitrospinota/Tectimicrobiota group</taxon>
        <taxon>Candidatus Tectimicrobiota</taxon>
    </lineage>
</organism>
<accession>A0A937W1G4</accession>
<dbReference type="Gene3D" id="1.10.1130.10">
    <property type="entry name" value="Flavocytochrome C3, Chain A"/>
    <property type="match status" value="1"/>
</dbReference>
<feature type="domain" description="Cytochrome c-552/4" evidence="2">
    <location>
        <begin position="71"/>
        <end position="144"/>
    </location>
</feature>
<dbReference type="PANTHER" id="PTHR35038:SF8">
    <property type="entry name" value="C-TYPE POLYHEME CYTOCHROME OMCC"/>
    <property type="match status" value="1"/>
</dbReference>
<dbReference type="Proteomes" id="UP000712673">
    <property type="component" value="Unassembled WGS sequence"/>
</dbReference>
<dbReference type="EMBL" id="VGLS01000428">
    <property type="protein sequence ID" value="MBM3224882.1"/>
    <property type="molecule type" value="Genomic_DNA"/>
</dbReference>
<gene>
    <name evidence="3" type="ORF">FJZ47_13915</name>
</gene>
<reference evidence="3" key="1">
    <citation type="submission" date="2019-03" db="EMBL/GenBank/DDBJ databases">
        <title>Lake Tanganyika Metagenome-Assembled Genomes (MAGs).</title>
        <authorList>
            <person name="Tran P."/>
        </authorList>
    </citation>
    <scope>NUCLEOTIDE SEQUENCE</scope>
    <source>
        <strain evidence="3">K_DeepCast_65m_m2_066</strain>
    </source>
</reference>
<evidence type="ECO:0000256" key="1">
    <source>
        <dbReference type="ARBA" id="ARBA00022729"/>
    </source>
</evidence>
<proteinExistence type="predicted"/>
<dbReference type="InterPro" id="IPR036280">
    <property type="entry name" value="Multihaem_cyt_sf"/>
</dbReference>
<comment type="caution">
    <text evidence="3">The sequence shown here is derived from an EMBL/GenBank/DDBJ whole genome shotgun (WGS) entry which is preliminary data.</text>
</comment>
<evidence type="ECO:0000313" key="4">
    <source>
        <dbReference type="Proteomes" id="UP000712673"/>
    </source>
</evidence>
<dbReference type="AlphaFoldDB" id="A0A937W1G4"/>
<protein>
    <recommendedName>
        <fullName evidence="2">Cytochrome c-552/4 domain-containing protein</fullName>
    </recommendedName>
</protein>
<name>A0A937W1G4_UNCTE</name>
<dbReference type="InterPro" id="IPR051829">
    <property type="entry name" value="Multiheme_Cytochr_ET"/>
</dbReference>
<dbReference type="PANTHER" id="PTHR35038">
    <property type="entry name" value="DISSIMILATORY SULFITE REDUCTASE SIRA"/>
    <property type="match status" value="1"/>
</dbReference>
<evidence type="ECO:0000259" key="2">
    <source>
        <dbReference type="Pfam" id="PF13435"/>
    </source>
</evidence>
<dbReference type="InterPro" id="IPR023155">
    <property type="entry name" value="Cyt_c-552/4"/>
</dbReference>
<evidence type="ECO:0000313" key="3">
    <source>
        <dbReference type="EMBL" id="MBM3224882.1"/>
    </source>
</evidence>